<keyword evidence="5" id="KW-1185">Reference proteome</keyword>
<evidence type="ECO:0000256" key="3">
    <source>
        <dbReference type="ARBA" id="ARBA00023134"/>
    </source>
</evidence>
<dbReference type="InterPro" id="IPR001806">
    <property type="entry name" value="Small_GTPase"/>
</dbReference>
<evidence type="ECO:0008006" key="6">
    <source>
        <dbReference type="Google" id="ProtNLM"/>
    </source>
</evidence>
<organism evidence="4 5">
    <name type="scientific">Sciurus vulgaris</name>
    <name type="common">Eurasian red squirrel</name>
    <dbReference type="NCBI Taxonomy" id="55149"/>
    <lineage>
        <taxon>Eukaryota</taxon>
        <taxon>Metazoa</taxon>
        <taxon>Chordata</taxon>
        <taxon>Craniata</taxon>
        <taxon>Vertebrata</taxon>
        <taxon>Euteleostomi</taxon>
        <taxon>Mammalia</taxon>
        <taxon>Eutheria</taxon>
        <taxon>Euarchontoglires</taxon>
        <taxon>Glires</taxon>
        <taxon>Rodentia</taxon>
        <taxon>Sciuromorpha</taxon>
        <taxon>Sciuridae</taxon>
        <taxon>Sciurinae</taxon>
        <taxon>Sciurini</taxon>
        <taxon>Sciurus</taxon>
    </lineage>
</organism>
<proteinExistence type="predicted"/>
<dbReference type="InterPro" id="IPR020849">
    <property type="entry name" value="Small_GTPase_Ras-type"/>
</dbReference>
<dbReference type="GO" id="GO:0016020">
    <property type="term" value="C:membrane"/>
    <property type="evidence" value="ECO:0007669"/>
    <property type="project" value="InterPro"/>
</dbReference>
<reference evidence="4" key="1">
    <citation type="submission" date="2025-08" db="UniProtKB">
        <authorList>
            <consortium name="Ensembl"/>
        </authorList>
    </citation>
    <scope>IDENTIFICATION</scope>
</reference>
<keyword evidence="3" id="KW-0342">GTP-binding</keyword>
<dbReference type="GO" id="GO:0003924">
    <property type="term" value="F:GTPase activity"/>
    <property type="evidence" value="ECO:0007669"/>
    <property type="project" value="InterPro"/>
</dbReference>
<dbReference type="PROSITE" id="PS51421">
    <property type="entry name" value="RAS"/>
    <property type="match status" value="1"/>
</dbReference>
<dbReference type="GO" id="GO:0005525">
    <property type="term" value="F:GTP binding"/>
    <property type="evidence" value="ECO:0007669"/>
    <property type="project" value="UniProtKB-KW"/>
</dbReference>
<reference evidence="4" key="2">
    <citation type="submission" date="2025-09" db="UniProtKB">
        <authorList>
            <consortium name="Ensembl"/>
        </authorList>
    </citation>
    <scope>IDENTIFICATION</scope>
</reference>
<evidence type="ECO:0000256" key="1">
    <source>
        <dbReference type="ARBA" id="ARBA00004308"/>
    </source>
</evidence>
<dbReference type="Ensembl" id="ENSSVLT00005028152.1">
    <property type="protein sequence ID" value="ENSSVLP00005025323.1"/>
    <property type="gene ID" value="ENSSVLG00005020078.1"/>
</dbReference>
<dbReference type="GO" id="GO:0007165">
    <property type="term" value="P:signal transduction"/>
    <property type="evidence" value="ECO:0007669"/>
    <property type="project" value="InterPro"/>
</dbReference>
<evidence type="ECO:0000313" key="4">
    <source>
        <dbReference type="Ensembl" id="ENSSVLP00005025323.1"/>
    </source>
</evidence>
<keyword evidence="2" id="KW-0547">Nucleotide-binding</keyword>
<dbReference type="SMART" id="SM00173">
    <property type="entry name" value="RAS"/>
    <property type="match status" value="1"/>
</dbReference>
<dbReference type="SUPFAM" id="SSF52540">
    <property type="entry name" value="P-loop containing nucleoside triphosphate hydrolases"/>
    <property type="match status" value="1"/>
</dbReference>
<dbReference type="GO" id="GO:0012505">
    <property type="term" value="C:endomembrane system"/>
    <property type="evidence" value="ECO:0007669"/>
    <property type="project" value="UniProtKB-SubCell"/>
</dbReference>
<sequence>MASGTRPVSCYSNNPAGLTREYKLVMLGAGGVGKSAMTMQFVSRQFPEDHDPTIEDGYKIRVRVDDEPANLDIVDTTGQAERICIPCVLDEFCRRNFVKYTPHHSSTSVSWEWPKKDLSPSIHIVLPCHRTKIIQENQC</sequence>
<comment type="subcellular location">
    <subcellularLocation>
        <location evidence="1">Endomembrane system</location>
    </subcellularLocation>
</comment>
<dbReference type="PANTHER" id="PTHR24070">
    <property type="entry name" value="RAS, DI-RAS, AND RHEB FAMILY MEMBERS OF SMALL GTPASE SUPERFAMILY"/>
    <property type="match status" value="1"/>
</dbReference>
<evidence type="ECO:0000256" key="2">
    <source>
        <dbReference type="ARBA" id="ARBA00022741"/>
    </source>
</evidence>
<dbReference type="PRINTS" id="PR00449">
    <property type="entry name" value="RASTRNSFRMNG"/>
</dbReference>
<dbReference type="OrthoDB" id="5976022at2759"/>
<dbReference type="GeneTree" id="ENSGT00940000160132"/>
<protein>
    <recommendedName>
        <fullName evidence="6">Small monomeric GTPase</fullName>
    </recommendedName>
</protein>
<accession>A0A8D2DKH2</accession>
<evidence type="ECO:0000313" key="5">
    <source>
        <dbReference type="Proteomes" id="UP000694564"/>
    </source>
</evidence>
<dbReference type="Pfam" id="PF00071">
    <property type="entry name" value="Ras"/>
    <property type="match status" value="1"/>
</dbReference>
<name>A0A8D2DKH2_SCIVU</name>
<dbReference type="InterPro" id="IPR027417">
    <property type="entry name" value="P-loop_NTPase"/>
</dbReference>
<dbReference type="Gene3D" id="3.40.50.300">
    <property type="entry name" value="P-loop containing nucleotide triphosphate hydrolases"/>
    <property type="match status" value="1"/>
</dbReference>
<dbReference type="AlphaFoldDB" id="A0A8D2DKH2"/>
<dbReference type="Proteomes" id="UP000694564">
    <property type="component" value="Chromosome 6"/>
</dbReference>